<dbReference type="CDD" id="cd10447">
    <property type="entry name" value="GIY-YIG_unchar_2"/>
    <property type="match status" value="1"/>
</dbReference>
<accession>C9YGP7</accession>
<protein>
    <recommendedName>
        <fullName evidence="1">DUF4357 domain-containing protein</fullName>
    </recommendedName>
</protein>
<gene>
    <name evidence="2" type="ORF">Csp_B19470</name>
</gene>
<organism evidence="2">
    <name type="scientific">Curvibacter symbiont subsp. Hydra magnipapillata</name>
    <dbReference type="NCBI Taxonomy" id="667019"/>
    <lineage>
        <taxon>Bacteria</taxon>
        <taxon>Pseudomonadati</taxon>
        <taxon>Pseudomonadota</taxon>
        <taxon>Betaproteobacteria</taxon>
        <taxon>Burkholderiales</taxon>
        <taxon>Comamonadaceae</taxon>
        <taxon>Curvibacter</taxon>
    </lineage>
</organism>
<dbReference type="InterPro" id="IPR025579">
    <property type="entry name" value="DUF4357"/>
</dbReference>
<dbReference type="EMBL" id="FN543108">
    <property type="protein sequence ID" value="CBA33520.1"/>
    <property type="molecule type" value="Genomic_DNA"/>
</dbReference>
<evidence type="ECO:0000313" key="2">
    <source>
        <dbReference type="EMBL" id="CBA33520.1"/>
    </source>
</evidence>
<sequence length="311" mass="34303">MAQLQRSHASFTYDLQQTVTYPSMRPQTIQIFLPAGDPRGMRVAEITTRIVRVIEVPRSQLADFLKMPEAQQVGVYFLMGELSEAGLPRAYIGQSGNVGNRLVQHNQGKDFWNRAMVVISLTNSMTQTHALFLEWIAIAEATKAGRYSLENGNTGSQPYTPAPLQADCHEIHETAATLLATLGQPIFEPLTNAPSAKGEKELFYCRGSGADGVGEYTSEGFVVHKGSRGRIENVASIKGRSNERFRQKLLDEGILIVEGDGVLLTRDYLFSSPSLAAVALQGRSANGWVEWKDSRGKTLDEVKRQTVKESE</sequence>
<reference evidence="2" key="1">
    <citation type="journal article" date="2010" name="Nature">
        <title>The Dynamic genome of Hydra.</title>
        <authorList>
            <person name="Chapman J.A."/>
            <person name="Kirkness E.F."/>
            <person name="Simakov O."/>
            <person name="Hampson S.E."/>
            <person name="Mitros T."/>
            <person name="Weinmaier T."/>
            <person name="Rattei T."/>
            <person name="Balasubramanian P.G."/>
            <person name="Borman J."/>
            <person name="Busam D."/>
            <person name="Disbennett K."/>
            <person name="Pfannkoch C."/>
            <person name="Sumin N."/>
            <person name="Sutton G."/>
            <person name="Viswanathan L."/>
            <person name="Walenz B."/>
            <person name="Goodstein D.M."/>
            <person name="Hellsten U."/>
            <person name="Kawashima T."/>
            <person name="Prochnik S.E."/>
            <person name="Putnam N.H."/>
            <person name="Shu S."/>
            <person name="Blumberg B."/>
            <person name="Dana C.E."/>
            <person name="Gee L."/>
            <person name="Kibler D.F."/>
            <person name="Law L."/>
            <person name="Lindgens D."/>
            <person name="Martinez D.E."/>
            <person name="Peng J."/>
            <person name="Wigge P.A."/>
            <person name="Bertulat B."/>
            <person name="Guder C."/>
            <person name="Nakamura Y."/>
            <person name="Ozbek S."/>
            <person name="Watanabe H."/>
            <person name="Khalturin K."/>
            <person name="Hemmrich G."/>
            <person name="Franke A."/>
            <person name="Augustin R."/>
            <person name="Fraune S."/>
            <person name="Hayakawa E."/>
            <person name="Hayakawa S."/>
            <person name="Hirose M."/>
            <person name="Hwang J."/>
            <person name="Ikeo K."/>
            <person name="Nishimiya-Fujisawa C."/>
            <person name="Ogura A."/>
            <person name="Takahashi T."/>
            <person name="Steinmetz P.R."/>
            <person name="Zhang X."/>
            <person name="Aufschnaiter R."/>
            <person name="Eder M.K."/>
            <person name="Gorny A.K."/>
            <person name="Salvenmoser W."/>
            <person name="Heimberg A.M."/>
            <person name="Wheeler B.M."/>
            <person name="Peterson K.J."/>
            <person name="Boettger A."/>
            <person name="Tischler P."/>
            <person name="Wolf A."/>
            <person name="Gojobori T."/>
            <person name="Remington K.A."/>
            <person name="Strausberg R.L."/>
            <person name="Venter J."/>
            <person name="Technau U."/>
            <person name="Hobmayer B."/>
            <person name="Bosch T.C."/>
            <person name="Holstein T.W."/>
            <person name="Fujisawa T."/>
            <person name="Bode H.R."/>
            <person name="David C.N."/>
            <person name="Rokhsar D.S."/>
            <person name="Steele R.E."/>
        </authorList>
    </citation>
    <scope>NUCLEOTIDE SEQUENCE</scope>
</reference>
<dbReference type="AlphaFoldDB" id="C9YGP7"/>
<evidence type="ECO:0000259" key="1">
    <source>
        <dbReference type="Pfam" id="PF14267"/>
    </source>
</evidence>
<proteinExistence type="predicted"/>
<feature type="domain" description="DUF4357" evidence="1">
    <location>
        <begin position="246"/>
        <end position="299"/>
    </location>
</feature>
<name>C9YGP7_CURXX</name>
<dbReference type="Pfam" id="PF14267">
    <property type="entry name" value="DUF4357"/>
    <property type="match status" value="1"/>
</dbReference>